<evidence type="ECO:0000313" key="2">
    <source>
        <dbReference type="EMBL" id="PIP22745.1"/>
    </source>
</evidence>
<comment type="caution">
    <text evidence="2">The sequence shown here is derived from an EMBL/GenBank/DDBJ whole genome shotgun (WGS) entry which is preliminary data.</text>
</comment>
<sequence>MKNKIKKIKKIKKMNITESVLDFIKYHNAFTIGLIFVFAIGGTIFASEDVRNTVVGEKIVEEQGIDNSQLLAADLSNFDLAMTIKKVEQDDLNYYVDYNFNTLAVKDNVWQSLLQESLLTVSKSALGERDLGLYVQKELGEVADFKIKCLKDVQLAEKEKRETKIVQTTEYTGLIGLVLDVKNNVFPGYEPVVEPTITVFEPKPTDTTVQQQPTPEPQPEADHPLDEA</sequence>
<feature type="non-terminal residue" evidence="2">
    <location>
        <position position="228"/>
    </location>
</feature>
<evidence type="ECO:0000256" key="1">
    <source>
        <dbReference type="SAM" id="MobiDB-lite"/>
    </source>
</evidence>
<accession>A0A2G9YU17</accession>
<dbReference type="AlphaFoldDB" id="A0A2G9YU17"/>
<dbReference type="EMBL" id="PCRO01000029">
    <property type="protein sequence ID" value="PIP22745.1"/>
    <property type="molecule type" value="Genomic_DNA"/>
</dbReference>
<reference evidence="2 3" key="1">
    <citation type="submission" date="2017-09" db="EMBL/GenBank/DDBJ databases">
        <title>Depth-based differentiation of microbial function through sediment-hosted aquifers and enrichment of novel symbionts in the deep terrestrial subsurface.</title>
        <authorList>
            <person name="Probst A.J."/>
            <person name="Ladd B."/>
            <person name="Jarett J.K."/>
            <person name="Geller-Mcgrath D.E."/>
            <person name="Sieber C.M."/>
            <person name="Emerson J.B."/>
            <person name="Anantharaman K."/>
            <person name="Thomas B.C."/>
            <person name="Malmstrom R."/>
            <person name="Stieglmeier M."/>
            <person name="Klingl A."/>
            <person name="Woyke T."/>
            <person name="Ryan C.M."/>
            <person name="Banfield J.F."/>
        </authorList>
    </citation>
    <scope>NUCLEOTIDE SEQUENCE [LARGE SCALE GENOMIC DNA]</scope>
    <source>
        <strain evidence="2">CG23_combo_of_CG06-09_8_20_14_all_39_17</strain>
    </source>
</reference>
<gene>
    <name evidence="2" type="ORF">COX37_02360</name>
</gene>
<feature type="region of interest" description="Disordered" evidence="1">
    <location>
        <begin position="200"/>
        <end position="228"/>
    </location>
</feature>
<proteinExistence type="predicted"/>
<organism evidence="2 3">
    <name type="scientific">Candidatus Nealsonbacteria bacterium CG23_combo_of_CG06-09_8_20_14_all_39_17</name>
    <dbReference type="NCBI Taxonomy" id="1974722"/>
    <lineage>
        <taxon>Bacteria</taxon>
        <taxon>Candidatus Nealsoniibacteriota</taxon>
    </lineage>
</organism>
<protein>
    <submittedName>
        <fullName evidence="2">Uncharacterized protein</fullName>
    </submittedName>
</protein>
<dbReference type="Proteomes" id="UP000229976">
    <property type="component" value="Unassembled WGS sequence"/>
</dbReference>
<evidence type="ECO:0000313" key="3">
    <source>
        <dbReference type="Proteomes" id="UP000229976"/>
    </source>
</evidence>
<name>A0A2G9YU17_9BACT</name>